<feature type="repeat" description="TPR" evidence="8">
    <location>
        <begin position="107"/>
        <end position="140"/>
    </location>
</feature>
<comment type="pathway">
    <text evidence="1">Protein modification; protein glycosylation.</text>
</comment>
<evidence type="ECO:0000256" key="3">
    <source>
        <dbReference type="ARBA" id="ARBA00011970"/>
    </source>
</evidence>
<dbReference type="SMART" id="SM00028">
    <property type="entry name" value="TPR"/>
    <property type="match status" value="5"/>
</dbReference>
<evidence type="ECO:0000256" key="5">
    <source>
        <dbReference type="ARBA" id="ARBA00022679"/>
    </source>
</evidence>
<reference evidence="11" key="1">
    <citation type="submission" date="2017-01" db="EMBL/GenBank/DDBJ databases">
        <authorList>
            <person name="Varghese N."/>
            <person name="Submissions S."/>
        </authorList>
    </citation>
    <scope>NUCLEOTIDE SEQUENCE [LARGE SCALE GENOMIC DNA]</scope>
    <source>
        <strain evidence="11">ATCC 51758</strain>
    </source>
</reference>
<dbReference type="RefSeq" id="WP_076600462.1">
    <property type="nucleotide sequence ID" value="NZ_FTMD01000001.1"/>
</dbReference>
<dbReference type="AlphaFoldDB" id="A0A1N6NUU1"/>
<feature type="repeat" description="TPR" evidence="8">
    <location>
        <begin position="39"/>
        <end position="72"/>
    </location>
</feature>
<dbReference type="PANTHER" id="PTHR44835">
    <property type="entry name" value="UDP-N-ACETYLGLUCOSAMINE--PEPTIDE N-ACETYLGLUCOSAMINYLTRANSFERASE SPINDLY-RELATED"/>
    <property type="match status" value="1"/>
</dbReference>
<evidence type="ECO:0000256" key="7">
    <source>
        <dbReference type="ARBA" id="ARBA00022803"/>
    </source>
</evidence>
<dbReference type="PROSITE" id="PS50005">
    <property type="entry name" value="TPR"/>
    <property type="match status" value="4"/>
</dbReference>
<dbReference type="GO" id="GO:0097363">
    <property type="term" value="F:protein O-acetylglucosaminyltransferase activity"/>
    <property type="evidence" value="ECO:0007669"/>
    <property type="project" value="UniProtKB-EC"/>
</dbReference>
<evidence type="ECO:0000256" key="2">
    <source>
        <dbReference type="ARBA" id="ARBA00005386"/>
    </source>
</evidence>
<keyword evidence="11" id="KW-1185">Reference proteome</keyword>
<dbReference type="EMBL" id="FTMD01000001">
    <property type="protein sequence ID" value="SIP95732.1"/>
    <property type="molecule type" value="Genomic_DNA"/>
</dbReference>
<evidence type="ECO:0000313" key="10">
    <source>
        <dbReference type="EMBL" id="SIP95732.1"/>
    </source>
</evidence>
<dbReference type="Gene3D" id="3.40.50.11380">
    <property type="match status" value="1"/>
</dbReference>
<dbReference type="Gene3D" id="1.25.40.10">
    <property type="entry name" value="Tetratricopeptide repeat domain"/>
    <property type="match status" value="2"/>
</dbReference>
<feature type="repeat" description="TPR" evidence="8">
    <location>
        <begin position="73"/>
        <end position="106"/>
    </location>
</feature>
<keyword evidence="4" id="KW-0328">Glycosyltransferase</keyword>
<comment type="similarity">
    <text evidence="2">Belongs to the glycosyltransferase 41 family. O-GlcNAc transferase subfamily.</text>
</comment>
<dbReference type="InterPro" id="IPR011990">
    <property type="entry name" value="TPR-like_helical_dom_sf"/>
</dbReference>
<dbReference type="Pfam" id="PF13432">
    <property type="entry name" value="TPR_16"/>
    <property type="match status" value="2"/>
</dbReference>
<feature type="domain" description="O-GlcNAc transferase C-terminal" evidence="9">
    <location>
        <begin position="215"/>
        <end position="369"/>
    </location>
</feature>
<proteinExistence type="inferred from homology"/>
<accession>A0A1N6NUU1</accession>
<name>A0A1N6NUU1_9RHOO</name>
<keyword evidence="5 10" id="KW-0808">Transferase</keyword>
<evidence type="ECO:0000259" key="9">
    <source>
        <dbReference type="Pfam" id="PF13844"/>
    </source>
</evidence>
<dbReference type="EC" id="2.4.1.255" evidence="3"/>
<dbReference type="Pfam" id="PF13374">
    <property type="entry name" value="TPR_10"/>
    <property type="match status" value="1"/>
</dbReference>
<dbReference type="PANTHER" id="PTHR44835:SF1">
    <property type="entry name" value="PROTEIN O-GLCNAC TRANSFERASE"/>
    <property type="match status" value="1"/>
</dbReference>
<dbReference type="Pfam" id="PF13844">
    <property type="entry name" value="Glyco_transf_41"/>
    <property type="match status" value="2"/>
</dbReference>
<dbReference type="SUPFAM" id="SSF48452">
    <property type="entry name" value="TPR-like"/>
    <property type="match status" value="2"/>
</dbReference>
<keyword evidence="7 8" id="KW-0802">TPR repeat</keyword>
<evidence type="ECO:0000256" key="1">
    <source>
        <dbReference type="ARBA" id="ARBA00004922"/>
    </source>
</evidence>
<dbReference type="InterPro" id="IPR019734">
    <property type="entry name" value="TPR_rpt"/>
</dbReference>
<evidence type="ECO:0000256" key="4">
    <source>
        <dbReference type="ARBA" id="ARBA00022676"/>
    </source>
</evidence>
<feature type="repeat" description="TPR" evidence="8">
    <location>
        <begin position="141"/>
        <end position="174"/>
    </location>
</feature>
<organism evidence="10 11">
    <name type="scientific">Aromatoleum tolulyticum</name>
    <dbReference type="NCBI Taxonomy" id="34027"/>
    <lineage>
        <taxon>Bacteria</taxon>
        <taxon>Pseudomonadati</taxon>
        <taxon>Pseudomonadota</taxon>
        <taxon>Betaproteobacteria</taxon>
        <taxon>Rhodocyclales</taxon>
        <taxon>Rhodocyclaceae</taxon>
        <taxon>Aromatoleum</taxon>
    </lineage>
</organism>
<dbReference type="InterPro" id="IPR051939">
    <property type="entry name" value="Glycosyltr_41/O-GlcNAc_trsf"/>
</dbReference>
<feature type="domain" description="O-GlcNAc transferase C-terminal" evidence="9">
    <location>
        <begin position="390"/>
        <end position="560"/>
    </location>
</feature>
<sequence>MSKKAEKLIQQAQAAASAGHRAQAQRCYEKILEKEPRHLDARYFLGTLLAEQGLYPQARQHLEIAARLAPDSPYILNNLGNVHLLCGEDAAAEQVFRKALRVAPDMPEAQTNLGNLLVRKGALEEAIGLAQKVVAARPEQVAAHVMLANALKDQGRIDEAIPHFRRAAELSPGNAVARSNLLMALNYSTASSPADIRRAHDEWASRFPPAQPRPAQSRTGRLRIGYLSPDLGRHPVGYLMEPVLAAHDREAFEICVYSDNRSPDEMTARLRTHVDSWRDVGALGNDDLASVLATERLDVLVELAGHGAGNRLAMLGRRLAPVQVSYLGYPATTGLKSVDYVITDRALDPSDSDQAFYAEKLWWLPRPCFAFRPDEEFPAVGALAAATSGTLTFGSFNALAKISPAVIDLWAAAMRALPDARLLMQARALSDPGSRLRVAEAFRERGVAPERIEMAGFTSLPEHLELFNRTDVCLDTFPWNGHMTTLDSLWMGVPVLTLAGDRRASRMGATIMGELGLTDFVAATPDEFVARAVALAGDLIGLGELRASLRERLGRSSLADGAGLARALEAAFAAMHQAALQPAP</sequence>
<gene>
    <name evidence="10" type="ORF">SAMN05421829_101462</name>
</gene>
<keyword evidence="6" id="KW-0677">Repeat</keyword>
<evidence type="ECO:0000313" key="11">
    <source>
        <dbReference type="Proteomes" id="UP000186819"/>
    </source>
</evidence>
<dbReference type="Gene3D" id="3.40.50.2000">
    <property type="entry name" value="Glycogen Phosphorylase B"/>
    <property type="match status" value="1"/>
</dbReference>
<dbReference type="Proteomes" id="UP000186819">
    <property type="component" value="Unassembled WGS sequence"/>
</dbReference>
<dbReference type="STRING" id="34027.SAMN05421829_101462"/>
<evidence type="ECO:0000256" key="6">
    <source>
        <dbReference type="ARBA" id="ARBA00022737"/>
    </source>
</evidence>
<dbReference type="InterPro" id="IPR029489">
    <property type="entry name" value="OGT/SEC/SPY_C"/>
</dbReference>
<evidence type="ECO:0000256" key="8">
    <source>
        <dbReference type="PROSITE-ProRule" id="PRU00339"/>
    </source>
</evidence>
<protein>
    <recommendedName>
        <fullName evidence="3">protein O-GlcNAc transferase</fullName>
        <ecNumber evidence="3">2.4.1.255</ecNumber>
    </recommendedName>
</protein>
<dbReference type="OrthoDB" id="101857at2"/>